<dbReference type="Gramene" id="Dexi4A01G0003310.1">
    <property type="protein sequence ID" value="Dexi4A01G0003310.1:cds"/>
    <property type="gene ID" value="Dexi4A01G0003310"/>
</dbReference>
<dbReference type="PANTHER" id="PTHR46610:SF14">
    <property type="entry name" value="OS06G0146800 PROTEIN"/>
    <property type="match status" value="1"/>
</dbReference>
<dbReference type="PANTHER" id="PTHR46610">
    <property type="entry name" value="OS05G0181300 PROTEIN"/>
    <property type="match status" value="1"/>
</dbReference>
<keyword evidence="3" id="KW-1185">Reference proteome</keyword>
<keyword evidence="1" id="KW-0812">Transmembrane</keyword>
<feature type="transmembrane region" description="Helical" evidence="1">
    <location>
        <begin position="69"/>
        <end position="88"/>
    </location>
</feature>
<dbReference type="OrthoDB" id="10609732at2759"/>
<name>A0A835ELG6_9POAL</name>
<evidence type="ECO:0000313" key="2">
    <source>
        <dbReference type="EMBL" id="KAF8697614.1"/>
    </source>
</evidence>
<gene>
    <name evidence="2" type="ORF">HU200_035802</name>
</gene>
<accession>A0A835ELG6</accession>
<dbReference type="InterPro" id="IPR045501">
    <property type="entry name" value="DUF6490"/>
</dbReference>
<protein>
    <submittedName>
        <fullName evidence="2">Uncharacterized protein</fullName>
    </submittedName>
</protein>
<dbReference type="Proteomes" id="UP000636709">
    <property type="component" value="Unassembled WGS sequence"/>
</dbReference>
<feature type="transmembrane region" description="Helical" evidence="1">
    <location>
        <begin position="94"/>
        <end position="115"/>
    </location>
</feature>
<proteinExistence type="predicted"/>
<dbReference type="Pfam" id="PF20100">
    <property type="entry name" value="DUF6490"/>
    <property type="match status" value="1"/>
</dbReference>
<keyword evidence="1" id="KW-1133">Transmembrane helix</keyword>
<dbReference type="EMBL" id="JACEFO010001869">
    <property type="protein sequence ID" value="KAF8697614.1"/>
    <property type="molecule type" value="Genomic_DNA"/>
</dbReference>
<feature type="transmembrane region" description="Helical" evidence="1">
    <location>
        <begin position="34"/>
        <end position="54"/>
    </location>
</feature>
<evidence type="ECO:0000313" key="3">
    <source>
        <dbReference type="Proteomes" id="UP000636709"/>
    </source>
</evidence>
<dbReference type="AlphaFoldDB" id="A0A835ELG6"/>
<evidence type="ECO:0000256" key="1">
    <source>
        <dbReference type="SAM" id="Phobius"/>
    </source>
</evidence>
<comment type="caution">
    <text evidence="2">The sequence shown here is derived from an EMBL/GenBank/DDBJ whole genome shotgun (WGS) entry which is preliminary data.</text>
</comment>
<reference evidence="2" key="1">
    <citation type="submission" date="2020-07" db="EMBL/GenBank/DDBJ databases">
        <title>Genome sequence and genetic diversity analysis of an under-domesticated orphan crop, white fonio (Digitaria exilis).</title>
        <authorList>
            <person name="Bennetzen J.L."/>
            <person name="Chen S."/>
            <person name="Ma X."/>
            <person name="Wang X."/>
            <person name="Yssel A.E.J."/>
            <person name="Chaluvadi S.R."/>
            <person name="Johnson M."/>
            <person name="Gangashetty P."/>
            <person name="Hamidou F."/>
            <person name="Sanogo M.D."/>
            <person name="Zwaenepoel A."/>
            <person name="Wallace J."/>
            <person name="Van De Peer Y."/>
            <person name="Van Deynze A."/>
        </authorList>
    </citation>
    <scope>NUCLEOTIDE SEQUENCE</scope>
    <source>
        <tissue evidence="2">Leaves</tissue>
    </source>
</reference>
<keyword evidence="1" id="KW-0472">Membrane</keyword>
<organism evidence="2 3">
    <name type="scientific">Digitaria exilis</name>
    <dbReference type="NCBI Taxonomy" id="1010633"/>
    <lineage>
        <taxon>Eukaryota</taxon>
        <taxon>Viridiplantae</taxon>
        <taxon>Streptophyta</taxon>
        <taxon>Embryophyta</taxon>
        <taxon>Tracheophyta</taxon>
        <taxon>Spermatophyta</taxon>
        <taxon>Magnoliopsida</taxon>
        <taxon>Liliopsida</taxon>
        <taxon>Poales</taxon>
        <taxon>Poaceae</taxon>
        <taxon>PACMAD clade</taxon>
        <taxon>Panicoideae</taxon>
        <taxon>Panicodae</taxon>
        <taxon>Paniceae</taxon>
        <taxon>Anthephorinae</taxon>
        <taxon>Digitaria</taxon>
    </lineage>
</organism>
<sequence length="117" mass="12402">MEPGGHGLLPKLAFAALTCSSALALYTSRGGDDHRSAAFVAGAYVAIALLFYYLRRFERGEGDRGRTKAAVWLLTTLLTAMFAARVAPLMAPPVALAVWIMAAGTVGAGFWALFLQP</sequence>